<keyword evidence="2 7" id="KW-0547">Nucleotide-binding</keyword>
<dbReference type="SUPFAM" id="SSF55174">
    <property type="entry name" value="Alpha-L RNA-binding motif"/>
    <property type="match status" value="1"/>
</dbReference>
<comment type="subunit">
    <text evidence="7">Homodimer.</text>
</comment>
<evidence type="ECO:0000313" key="11">
    <source>
        <dbReference type="Proteomes" id="UP001354971"/>
    </source>
</evidence>
<comment type="similarity">
    <text evidence="7">Belongs to the class-I aminoacyl-tRNA synthetase family. TyrS type 1 subfamily.</text>
</comment>
<evidence type="ECO:0000256" key="4">
    <source>
        <dbReference type="ARBA" id="ARBA00022917"/>
    </source>
</evidence>
<dbReference type="RefSeq" id="WP_330197492.1">
    <property type="nucleotide sequence ID" value="NZ_JAZDRP010000001.1"/>
</dbReference>
<keyword evidence="4 7" id="KW-0648">Protein biosynthesis</keyword>
<dbReference type="InterPro" id="IPR024107">
    <property type="entry name" value="Tyr-tRNA-ligase_bac_1"/>
</dbReference>
<dbReference type="SUPFAM" id="SSF52374">
    <property type="entry name" value="Nucleotidylyl transferase"/>
    <property type="match status" value="1"/>
</dbReference>
<dbReference type="InterPro" id="IPR024088">
    <property type="entry name" value="Tyr-tRNA-ligase_bac-type"/>
</dbReference>
<evidence type="ECO:0000256" key="2">
    <source>
        <dbReference type="ARBA" id="ARBA00022741"/>
    </source>
</evidence>
<feature type="binding site" evidence="7">
    <location>
        <position position="39"/>
    </location>
    <ligand>
        <name>L-tyrosine</name>
        <dbReference type="ChEBI" id="CHEBI:58315"/>
    </ligand>
</feature>
<dbReference type="EC" id="6.1.1.1" evidence="7"/>
<dbReference type="NCBIfam" id="TIGR00234">
    <property type="entry name" value="tyrS"/>
    <property type="match status" value="1"/>
</dbReference>
<comment type="function">
    <text evidence="7">Catalyzes the attachment of tyrosine to tRNA(Tyr) in a two-step reaction: tyrosine is first activated by ATP to form Tyr-AMP and then transferred to the acceptor end of tRNA(Tyr).</text>
</comment>
<dbReference type="EMBL" id="JAZDRP010000001">
    <property type="protein sequence ID" value="MEE2524824.1"/>
    <property type="molecule type" value="Genomic_DNA"/>
</dbReference>
<comment type="caution">
    <text evidence="10">The sequence shown here is derived from an EMBL/GenBank/DDBJ whole genome shotgun (WGS) entry which is preliminary data.</text>
</comment>
<dbReference type="PROSITE" id="PS50889">
    <property type="entry name" value="S4"/>
    <property type="match status" value="1"/>
</dbReference>
<dbReference type="Gene3D" id="1.10.240.10">
    <property type="entry name" value="Tyrosyl-Transfer RNA Synthetase"/>
    <property type="match status" value="1"/>
</dbReference>
<dbReference type="InterPro" id="IPR014729">
    <property type="entry name" value="Rossmann-like_a/b/a_fold"/>
</dbReference>
<evidence type="ECO:0000256" key="7">
    <source>
        <dbReference type="HAMAP-Rule" id="MF_02006"/>
    </source>
</evidence>
<dbReference type="PANTHER" id="PTHR11766">
    <property type="entry name" value="TYROSYL-TRNA SYNTHETASE"/>
    <property type="match status" value="1"/>
</dbReference>
<gene>
    <name evidence="7 10" type="primary">tyrS</name>
    <name evidence="10" type="ORF">V0U79_00465</name>
</gene>
<dbReference type="HAMAP" id="MF_02006">
    <property type="entry name" value="Tyr_tRNA_synth_type1"/>
    <property type="match status" value="1"/>
</dbReference>
<dbReference type="InterPro" id="IPR002942">
    <property type="entry name" value="S4_RNA-bd"/>
</dbReference>
<dbReference type="Gene3D" id="3.10.290.10">
    <property type="entry name" value="RNA-binding S4 domain"/>
    <property type="match status" value="1"/>
</dbReference>
<evidence type="ECO:0000313" key="10">
    <source>
        <dbReference type="EMBL" id="MEE2524824.1"/>
    </source>
</evidence>
<organism evidence="10 11">
    <name type="scientific">Hyphobacterium lacteum</name>
    <dbReference type="NCBI Taxonomy" id="3116575"/>
    <lineage>
        <taxon>Bacteria</taxon>
        <taxon>Pseudomonadati</taxon>
        <taxon>Pseudomonadota</taxon>
        <taxon>Alphaproteobacteria</taxon>
        <taxon>Maricaulales</taxon>
        <taxon>Maricaulaceae</taxon>
        <taxon>Hyphobacterium</taxon>
    </lineage>
</organism>
<dbReference type="GO" id="GO:0004831">
    <property type="term" value="F:tyrosine-tRNA ligase activity"/>
    <property type="evidence" value="ECO:0007669"/>
    <property type="project" value="UniProtKB-EC"/>
</dbReference>
<keyword evidence="11" id="KW-1185">Reference proteome</keyword>
<proteinExistence type="inferred from homology"/>
<evidence type="ECO:0000259" key="9">
    <source>
        <dbReference type="Pfam" id="PF01479"/>
    </source>
</evidence>
<feature type="short sequence motif" description="'KMSKS' region" evidence="7">
    <location>
        <begin position="236"/>
        <end position="240"/>
    </location>
</feature>
<dbReference type="Pfam" id="PF01479">
    <property type="entry name" value="S4"/>
    <property type="match status" value="1"/>
</dbReference>
<evidence type="ECO:0000256" key="3">
    <source>
        <dbReference type="ARBA" id="ARBA00022840"/>
    </source>
</evidence>
<dbReference type="PRINTS" id="PR01040">
    <property type="entry name" value="TRNASYNTHTYR"/>
</dbReference>
<comment type="subcellular location">
    <subcellularLocation>
        <location evidence="7">Cytoplasm</location>
    </subcellularLocation>
</comment>
<dbReference type="Pfam" id="PF00579">
    <property type="entry name" value="tRNA-synt_1b"/>
    <property type="match status" value="1"/>
</dbReference>
<dbReference type="Gene3D" id="3.40.50.620">
    <property type="entry name" value="HUPs"/>
    <property type="match status" value="1"/>
</dbReference>
<feature type="binding site" evidence="7">
    <location>
        <position position="180"/>
    </location>
    <ligand>
        <name>L-tyrosine</name>
        <dbReference type="ChEBI" id="CHEBI:58315"/>
    </ligand>
</feature>
<keyword evidence="7" id="KW-0963">Cytoplasm</keyword>
<protein>
    <recommendedName>
        <fullName evidence="7">Tyrosine--tRNA ligase</fullName>
        <ecNumber evidence="7">6.1.1.1</ecNumber>
    </recommendedName>
    <alternativeName>
        <fullName evidence="7">Tyrosyl-tRNA synthetase</fullName>
        <shortName evidence="7">TyrRS</shortName>
    </alternativeName>
</protein>
<dbReference type="InterPro" id="IPR036986">
    <property type="entry name" value="S4_RNA-bd_sf"/>
</dbReference>
<evidence type="ECO:0000256" key="5">
    <source>
        <dbReference type="ARBA" id="ARBA00023146"/>
    </source>
</evidence>
<keyword evidence="1 7" id="KW-0436">Ligase</keyword>
<reference evidence="10 11" key="1">
    <citation type="submission" date="2024-01" db="EMBL/GenBank/DDBJ databases">
        <title>Hyphobacterium bacterium isolated from marine sediment.</title>
        <authorList>
            <person name="Zhao S."/>
        </authorList>
    </citation>
    <scope>NUCLEOTIDE SEQUENCE [LARGE SCALE GENOMIC DNA]</scope>
    <source>
        <strain evidence="11">HN65</strain>
    </source>
</reference>
<feature type="short sequence motif" description="'HIGH' region" evidence="7">
    <location>
        <begin position="44"/>
        <end position="53"/>
    </location>
</feature>
<evidence type="ECO:0000256" key="6">
    <source>
        <dbReference type="ARBA" id="ARBA00048248"/>
    </source>
</evidence>
<feature type="binding site" evidence="7">
    <location>
        <position position="176"/>
    </location>
    <ligand>
        <name>L-tyrosine</name>
        <dbReference type="ChEBI" id="CHEBI:58315"/>
    </ligand>
</feature>
<dbReference type="Proteomes" id="UP001354971">
    <property type="component" value="Unassembled WGS sequence"/>
</dbReference>
<comment type="catalytic activity">
    <reaction evidence="6 7">
        <text>tRNA(Tyr) + L-tyrosine + ATP = L-tyrosyl-tRNA(Tyr) + AMP + diphosphate + H(+)</text>
        <dbReference type="Rhea" id="RHEA:10220"/>
        <dbReference type="Rhea" id="RHEA-COMP:9706"/>
        <dbReference type="Rhea" id="RHEA-COMP:9707"/>
        <dbReference type="ChEBI" id="CHEBI:15378"/>
        <dbReference type="ChEBI" id="CHEBI:30616"/>
        <dbReference type="ChEBI" id="CHEBI:33019"/>
        <dbReference type="ChEBI" id="CHEBI:58315"/>
        <dbReference type="ChEBI" id="CHEBI:78442"/>
        <dbReference type="ChEBI" id="CHEBI:78536"/>
        <dbReference type="ChEBI" id="CHEBI:456215"/>
        <dbReference type="EC" id="6.1.1.1"/>
    </reaction>
</comment>
<keyword evidence="8" id="KW-0694">RNA-binding</keyword>
<evidence type="ECO:0000256" key="8">
    <source>
        <dbReference type="PROSITE-ProRule" id="PRU00182"/>
    </source>
</evidence>
<feature type="binding site" evidence="7">
    <location>
        <position position="239"/>
    </location>
    <ligand>
        <name>ATP</name>
        <dbReference type="ChEBI" id="CHEBI:30616"/>
    </ligand>
</feature>
<dbReference type="CDD" id="cd00165">
    <property type="entry name" value="S4"/>
    <property type="match status" value="1"/>
</dbReference>
<accession>A0ABU7LLM1</accession>
<dbReference type="CDD" id="cd00805">
    <property type="entry name" value="TyrRS_core"/>
    <property type="match status" value="1"/>
</dbReference>
<sequence length="416" mass="45164">MTEYKSELIQTLVSRGYLNQATDIDALDEAAAKGPITGYIGFDITASSLHVGSLVQIMMLRRMQQTGHRPIILIGGGTTKIGDPSGKDQSRQMMTEERIQENLAGILKPFGKLMTIGDGPTDAIVVNNDEWLSKFGYLEFLRTYGPHFTINRMMTFESVKLRLEREQPLTFLEFNYMLLQAVDFLELSRRYDCTLQLGGGDQWGNIINGVELCRRIDQKPVFGFTTPLITTASGAKMGKTADGAVWLNDDLLSPYEYWQFWRNTEDADVGKFLRLFTDVPLDEIAALEQREGAELNDVKVRLANEATAMMHGAEAAKAAEETARATFAAGGSGGALPSFDIPSAELASGFPVLGLLTGAGFAESNGEAKRLIKGGGVRVNGEVVSDTQAVVTADDLDGGAIKISAGKKRHALGKPA</sequence>
<keyword evidence="3 7" id="KW-0067">ATP-binding</keyword>
<keyword evidence="5 7" id="KW-0030">Aminoacyl-tRNA synthetase</keyword>
<dbReference type="PANTHER" id="PTHR11766:SF0">
    <property type="entry name" value="TYROSINE--TRNA LIGASE, MITOCHONDRIAL"/>
    <property type="match status" value="1"/>
</dbReference>
<dbReference type="InterPro" id="IPR002305">
    <property type="entry name" value="aa-tRNA-synth_Ic"/>
</dbReference>
<dbReference type="InterPro" id="IPR002307">
    <property type="entry name" value="Tyr-tRNA-ligase"/>
</dbReference>
<feature type="domain" description="RNA-binding S4" evidence="9">
    <location>
        <begin position="359"/>
        <end position="395"/>
    </location>
</feature>
<name>A0ABU7LLM1_9PROT</name>
<evidence type="ECO:0000256" key="1">
    <source>
        <dbReference type="ARBA" id="ARBA00022598"/>
    </source>
</evidence>